<dbReference type="AlphaFoldDB" id="A0A642UDA7"/>
<dbReference type="PANTHER" id="PTHR24092:SF180">
    <property type="entry name" value="PHOSPHOLIPID-TRANSPORTING ATPASE DNF1-RELATED"/>
    <property type="match status" value="1"/>
</dbReference>
<feature type="binding site" evidence="21">
    <location>
        <position position="664"/>
    </location>
    <ligand>
        <name>ATP</name>
        <dbReference type="ChEBI" id="CHEBI:30616"/>
    </ligand>
</feature>
<feature type="domain" description="P-type ATPase C-terminal" evidence="26">
    <location>
        <begin position="1134"/>
        <end position="1249"/>
    </location>
</feature>
<feature type="transmembrane region" description="Helical" evidence="23">
    <location>
        <begin position="174"/>
        <end position="191"/>
    </location>
</feature>
<feature type="binding site" evidence="21">
    <location>
        <position position="1112"/>
    </location>
    <ligand>
        <name>ATP</name>
        <dbReference type="ChEBI" id="CHEBI:30616"/>
    </ligand>
</feature>
<dbReference type="Pfam" id="PF16212">
    <property type="entry name" value="PhoLip_ATPase_C"/>
    <property type="match status" value="1"/>
</dbReference>
<keyword evidence="9 21" id="KW-0067">ATP-binding</keyword>
<dbReference type="Pfam" id="PF13246">
    <property type="entry name" value="Cation_ATPase"/>
    <property type="match status" value="1"/>
</dbReference>
<feature type="transmembrane region" description="Helical" evidence="23">
    <location>
        <begin position="1169"/>
        <end position="1185"/>
    </location>
</feature>
<dbReference type="SUPFAM" id="SSF81660">
    <property type="entry name" value="Metal cation-transporting ATPase, ATP-binding domain N"/>
    <property type="match status" value="1"/>
</dbReference>
<dbReference type="SFLD" id="SFLDS00003">
    <property type="entry name" value="Haloacid_Dehalogenase"/>
    <property type="match status" value="1"/>
</dbReference>
<feature type="compositionally biased region" description="Basic and acidic residues" evidence="24">
    <location>
        <begin position="39"/>
        <end position="54"/>
    </location>
</feature>
<dbReference type="SUPFAM" id="SSF56784">
    <property type="entry name" value="HAD-like"/>
    <property type="match status" value="1"/>
</dbReference>
<keyword evidence="11 23" id="KW-1278">Translocase</keyword>
<evidence type="ECO:0000256" key="4">
    <source>
        <dbReference type="ARBA" id="ARBA00022448"/>
    </source>
</evidence>
<dbReference type="OrthoDB" id="377733at2759"/>
<comment type="catalytic activity">
    <reaction evidence="17">
        <text>a beta-D-glucosyl-(1&lt;-&gt;1')-N-acylsphing-4-enine(out) + ATP + H2O = a beta-D-glucosyl-(1&lt;-&gt;1')-N-acylsphing-4-enine(in) + ADP + phosphate + H(+)</text>
        <dbReference type="Rhea" id="RHEA:66036"/>
        <dbReference type="ChEBI" id="CHEBI:15377"/>
        <dbReference type="ChEBI" id="CHEBI:15378"/>
        <dbReference type="ChEBI" id="CHEBI:22801"/>
        <dbReference type="ChEBI" id="CHEBI:30616"/>
        <dbReference type="ChEBI" id="CHEBI:43474"/>
        <dbReference type="ChEBI" id="CHEBI:456216"/>
    </reaction>
    <physiologicalReaction direction="left-to-right" evidence="17">
        <dbReference type="Rhea" id="RHEA:66037"/>
    </physiologicalReaction>
</comment>
<name>A0A642UDA7_9ASCO</name>
<dbReference type="PANTHER" id="PTHR24092">
    <property type="entry name" value="PROBABLE PHOSPHOLIPID-TRANSPORTING ATPASE"/>
    <property type="match status" value="1"/>
</dbReference>
<feature type="binding site" evidence="21">
    <location>
        <position position="796"/>
    </location>
    <ligand>
        <name>ATP</name>
        <dbReference type="ChEBI" id="CHEBI:30616"/>
    </ligand>
</feature>
<dbReference type="EC" id="7.6.2.1" evidence="23"/>
<evidence type="ECO:0000256" key="6">
    <source>
        <dbReference type="ARBA" id="ARBA00022692"/>
    </source>
</evidence>
<keyword evidence="10 22" id="KW-0460">Magnesium</keyword>
<keyword evidence="6 23" id="KW-0812">Transmembrane</keyword>
<dbReference type="VEuPathDB" id="FungiDB:TRICI_006809"/>
<proteinExistence type="inferred from homology"/>
<evidence type="ECO:0000256" key="15">
    <source>
        <dbReference type="ARBA" id="ARBA00034036"/>
    </source>
</evidence>
<feature type="region of interest" description="Disordered" evidence="24">
    <location>
        <begin position="339"/>
        <end position="363"/>
    </location>
</feature>
<keyword evidence="4" id="KW-0813">Transport</keyword>
<dbReference type="Gene3D" id="3.40.50.1000">
    <property type="entry name" value="HAD superfamily/HAD-like"/>
    <property type="match status" value="1"/>
</dbReference>
<evidence type="ECO:0000256" key="5">
    <source>
        <dbReference type="ARBA" id="ARBA00022475"/>
    </source>
</evidence>
<feature type="transmembrane region" description="Helical" evidence="23">
    <location>
        <begin position="549"/>
        <end position="572"/>
    </location>
</feature>
<dbReference type="InterPro" id="IPR023214">
    <property type="entry name" value="HAD_sf"/>
</dbReference>
<sequence>MTGYVTEKEQEDESNRGVIYPEDHHHVGGDDDETPFPDLNRDHGERVAFQEVSKESAGSGSSGDTTLANQRQKRTKRLRFGTIRKKSGHSKHRLRKIGHHVPVLSNFVDKSPPDDEKSSKPERHLYFNQKLPPEDLDPETGMPKAEYPRNKIRTTIYTPLTFVPLNLYYQFHNIANIYFLFIVILSAFKIFGVPDAGLAAVPIIVIVVITAIKDAIEDYRRMALDSELNNTITHHLVNLNNPNVVEDNVSTWRKFKKANTRFWGGIAKAIMKFIMTKIFKQEVEEKQKAEDVDLHTIATNTTAVSHNSSHYEDNANLQPLSESVTNQSRPLQQVPTHYSAVDPNTVTNDSSTNVSSLEAGGPSPFAKDDSVIDPFVEPPRDAKFKRCFWKQVNCGDIIKVYCDEEFPADMVVLSTSDQDGACYIETRNLDGETNLKVRQALRATSGINHSSDCEKAQFQIEAEAPHTGLYTFNGVIKWKQRVDNRDANSEMADRSEPISINNLLLRGCTLRNTKWVIGYAVYTGPETRVMLNSGSKPAKRSRIMRELNINVILNFVFLLVLALAAGIVNGVYWDKTASSAYFFEDEIGSTSAVTGIITFWAIVILLQNLIPISLYISIEIIKTVQAFFIWSDTYMYYDVVDYACTPKSWSISDDLGQVEYIFSDKTGTLTQNVMEFRKCTINGVPYGKAFTEAQLGMLKREGNDTDAIAAKARKDVADDLEVMIQKLKQHYDNAQMDEEHLNFVSSRLVDDIYGKGGKEQQEATNHFLLSLALCHSVLPEANEEGRMVYKAQSPDEEALVDTARDLGYSLLDRTRNGVVIDVLGQRVEFEVLCTLEFNSSRKRMSVIVRMPETGKILLICKGADSIVYSRLTDEGQDAIKQKTAEDLEEFANEGLRTLCIAQRELSEEYYRDWAVRNQRASEALVNREGEMEKVADEIERELTLLGGTAIEDRLQDGVPAAISLLGQAGIKIWVLTGDKVETAINIGYSCNLLQNDMDLLVLQLEENTAEEADRLLTDYLHRYFGMTGSDEELAEAKKIHAPPESKFAVVIDGDALAVILKHDLKQKFVLLCKQCRSVLCCRVSPSQKAAVVEVVKTKLDVMTLSIGDGANDVAMIQKADVGVGIAGVEGRQAVMSSDYAFGQFRFLTRLLLVHGRWAYRRLAEMTANLFYKNVVFTLTLFWYGVHNNFDSSYLFDYTYITLFNLAFTSLPVIFMGFLDQDVSDKVSIAVPELYHRGIFRKEWTQLKFW</sequence>
<protein>
    <recommendedName>
        <fullName evidence="23">Phospholipid-transporting ATPase</fullName>
        <ecNumber evidence="23">7.6.2.1</ecNumber>
    </recommendedName>
</protein>
<comment type="similarity">
    <text evidence="3 23">Belongs to the cation transport ATPase (P-type) (TC 3.A.3) family. Type IV subfamily.</text>
</comment>
<evidence type="ECO:0000256" key="13">
    <source>
        <dbReference type="ARBA" id="ARBA00023055"/>
    </source>
</evidence>
<dbReference type="InterPro" id="IPR023299">
    <property type="entry name" value="ATPase_P-typ_cyto_dom_N"/>
</dbReference>
<dbReference type="NCBIfam" id="TIGR01494">
    <property type="entry name" value="ATPase_P-type"/>
    <property type="match status" value="1"/>
</dbReference>
<feature type="transmembrane region" description="Helical" evidence="23">
    <location>
        <begin position="592"/>
        <end position="616"/>
    </location>
</feature>
<feature type="binding site" evidence="21">
    <location>
        <position position="861"/>
    </location>
    <ligand>
        <name>ATP</name>
        <dbReference type="ChEBI" id="CHEBI:30616"/>
    </ligand>
</feature>
<dbReference type="InterPro" id="IPR008250">
    <property type="entry name" value="ATPase_P-typ_transduc_dom_A_sf"/>
</dbReference>
<reference evidence="27" key="1">
    <citation type="journal article" date="2019" name="G3 (Bethesda)">
        <title>Genome Assemblies of Two Rare Opportunistic Yeast Pathogens: Diutina rugosa (syn. Candida rugosa) and Trichomonascus ciferrii (syn. Candida ciferrii).</title>
        <authorList>
            <person name="Mixao V."/>
            <person name="Saus E."/>
            <person name="Hansen A.P."/>
            <person name="Lass-Florl C."/>
            <person name="Gabaldon T."/>
        </authorList>
    </citation>
    <scope>NUCLEOTIDE SEQUENCE</scope>
    <source>
        <strain evidence="27">CBS 4856</strain>
    </source>
</reference>
<keyword evidence="14 23" id="KW-0472">Membrane</keyword>
<dbReference type="GO" id="GO:0005524">
    <property type="term" value="F:ATP binding"/>
    <property type="evidence" value="ECO:0007669"/>
    <property type="project" value="UniProtKB-UniRule"/>
</dbReference>
<dbReference type="SUPFAM" id="SSF81665">
    <property type="entry name" value="Calcium ATPase, transmembrane domain M"/>
    <property type="match status" value="1"/>
</dbReference>
<dbReference type="GO" id="GO:0090554">
    <property type="term" value="F:phosphatidylcholine floppase activity"/>
    <property type="evidence" value="ECO:0007669"/>
    <property type="project" value="RHEA"/>
</dbReference>
<dbReference type="EMBL" id="SWFS01000571">
    <property type="protein sequence ID" value="KAA8897047.1"/>
    <property type="molecule type" value="Genomic_DNA"/>
</dbReference>
<keyword evidence="7 22" id="KW-0479">Metal-binding</keyword>
<dbReference type="InterPro" id="IPR001757">
    <property type="entry name" value="P_typ_ATPase"/>
</dbReference>
<dbReference type="GO" id="GO:0016887">
    <property type="term" value="F:ATP hydrolysis activity"/>
    <property type="evidence" value="ECO:0007669"/>
    <property type="project" value="InterPro"/>
</dbReference>
<dbReference type="GO" id="GO:0005886">
    <property type="term" value="C:plasma membrane"/>
    <property type="evidence" value="ECO:0007669"/>
    <property type="project" value="UniProtKB-SubCell"/>
</dbReference>
<dbReference type="SFLD" id="SFLDF00027">
    <property type="entry name" value="p-type_atpase"/>
    <property type="match status" value="1"/>
</dbReference>
<comment type="catalytic activity">
    <reaction evidence="16">
        <text>a 1,2-diacyl-sn-glycero-3-phosphoethanolamine(out) + ATP + H2O = a 1,2-diacyl-sn-glycero-3-phosphoethanolamine(in) + ADP + phosphate + H(+)</text>
        <dbReference type="Rhea" id="RHEA:66132"/>
        <dbReference type="ChEBI" id="CHEBI:15377"/>
        <dbReference type="ChEBI" id="CHEBI:15378"/>
        <dbReference type="ChEBI" id="CHEBI:30616"/>
        <dbReference type="ChEBI" id="CHEBI:43474"/>
        <dbReference type="ChEBI" id="CHEBI:64612"/>
        <dbReference type="ChEBI" id="CHEBI:456216"/>
    </reaction>
    <physiologicalReaction direction="left-to-right" evidence="16">
        <dbReference type="Rhea" id="RHEA:66133"/>
    </physiologicalReaction>
</comment>
<evidence type="ECO:0000313" key="28">
    <source>
        <dbReference type="Proteomes" id="UP000761534"/>
    </source>
</evidence>
<keyword evidence="13" id="KW-0445">Lipid transport</keyword>
<feature type="binding site" evidence="21">
    <location>
        <position position="896"/>
    </location>
    <ligand>
        <name>ATP</name>
        <dbReference type="ChEBI" id="CHEBI:30616"/>
    </ligand>
</feature>
<feature type="binding site" evidence="21">
    <location>
        <position position="837"/>
    </location>
    <ligand>
        <name>ATP</name>
        <dbReference type="ChEBI" id="CHEBI:30616"/>
    </ligand>
</feature>
<evidence type="ECO:0000256" key="22">
    <source>
        <dbReference type="PIRSR" id="PIRSR606539-3"/>
    </source>
</evidence>
<dbReference type="NCBIfam" id="TIGR01652">
    <property type="entry name" value="ATPase-Plipid"/>
    <property type="match status" value="1"/>
</dbReference>
<comment type="catalytic activity">
    <reaction evidence="18">
        <text>a 1,2-diacyl-sn-glycero-3-phospho-L-serine(out) + ATP + H2O = a 1,2-diacyl-sn-glycero-3-phospho-L-serine(in) + ADP + phosphate + H(+)</text>
        <dbReference type="Rhea" id="RHEA:38567"/>
        <dbReference type="ChEBI" id="CHEBI:15377"/>
        <dbReference type="ChEBI" id="CHEBI:15378"/>
        <dbReference type="ChEBI" id="CHEBI:30616"/>
        <dbReference type="ChEBI" id="CHEBI:43474"/>
        <dbReference type="ChEBI" id="CHEBI:57262"/>
        <dbReference type="ChEBI" id="CHEBI:456216"/>
    </reaction>
    <physiologicalReaction direction="left-to-right" evidence="18">
        <dbReference type="Rhea" id="RHEA:38568"/>
    </physiologicalReaction>
</comment>
<feature type="region of interest" description="Disordered" evidence="24">
    <location>
        <begin position="1"/>
        <end position="93"/>
    </location>
</feature>
<dbReference type="GO" id="GO:0140351">
    <property type="term" value="F:glycosylceramide flippase activity"/>
    <property type="evidence" value="ECO:0007669"/>
    <property type="project" value="UniProtKB-ARBA"/>
</dbReference>
<dbReference type="Pfam" id="PF16209">
    <property type="entry name" value="PhoLip_ATPase_N"/>
    <property type="match status" value="1"/>
</dbReference>
<evidence type="ECO:0000256" key="24">
    <source>
        <dbReference type="SAM" id="MobiDB-lite"/>
    </source>
</evidence>
<evidence type="ECO:0000313" key="27">
    <source>
        <dbReference type="EMBL" id="KAA8897047.1"/>
    </source>
</evidence>
<evidence type="ECO:0000259" key="25">
    <source>
        <dbReference type="Pfam" id="PF16209"/>
    </source>
</evidence>
<feature type="transmembrane region" description="Helical" evidence="23">
    <location>
        <begin position="1197"/>
        <end position="1218"/>
    </location>
</feature>
<feature type="binding site" evidence="21">
    <location>
        <position position="976"/>
    </location>
    <ligand>
        <name>ATP</name>
        <dbReference type="ChEBI" id="CHEBI:30616"/>
    </ligand>
</feature>
<dbReference type="PRINTS" id="PR00119">
    <property type="entry name" value="CATATPASE"/>
</dbReference>
<evidence type="ECO:0000256" key="1">
    <source>
        <dbReference type="ARBA" id="ARBA00001946"/>
    </source>
</evidence>
<feature type="compositionally biased region" description="Polar residues" evidence="24">
    <location>
        <begin position="56"/>
        <end position="70"/>
    </location>
</feature>
<evidence type="ECO:0000256" key="19">
    <source>
        <dbReference type="ARBA" id="ARBA00052223"/>
    </source>
</evidence>
<comment type="cofactor">
    <cofactor evidence="1 22">
        <name>Mg(2+)</name>
        <dbReference type="ChEBI" id="CHEBI:18420"/>
    </cofactor>
</comment>
<comment type="catalytic activity">
    <reaction evidence="15 23">
        <text>ATP + H2O + phospholipidSide 1 = ADP + phosphate + phospholipidSide 2.</text>
        <dbReference type="EC" id="7.6.2.1"/>
    </reaction>
</comment>
<dbReference type="InterPro" id="IPR036412">
    <property type="entry name" value="HAD-like_sf"/>
</dbReference>
<comment type="subcellular location">
    <subcellularLocation>
        <location evidence="2">Cell membrane</location>
        <topology evidence="2">Multi-pass membrane protein</topology>
    </subcellularLocation>
    <subcellularLocation>
        <location evidence="23">Membrane</location>
        <topology evidence="23">Multi-pass membrane protein</topology>
    </subcellularLocation>
</comment>
<organism evidence="27 28">
    <name type="scientific">Trichomonascus ciferrii</name>
    <dbReference type="NCBI Taxonomy" id="44093"/>
    <lineage>
        <taxon>Eukaryota</taxon>
        <taxon>Fungi</taxon>
        <taxon>Dikarya</taxon>
        <taxon>Ascomycota</taxon>
        <taxon>Saccharomycotina</taxon>
        <taxon>Dipodascomycetes</taxon>
        <taxon>Dipodascales</taxon>
        <taxon>Trichomonascaceae</taxon>
        <taxon>Trichomonascus</taxon>
        <taxon>Trichomonascus ciferrii complex</taxon>
    </lineage>
</organism>
<dbReference type="Gene3D" id="2.70.150.10">
    <property type="entry name" value="Calcium-transporting ATPase, cytoplasmic transduction domain A"/>
    <property type="match status" value="1"/>
</dbReference>
<dbReference type="GO" id="GO:0140346">
    <property type="term" value="F:phosphatidylserine flippase activity"/>
    <property type="evidence" value="ECO:0007669"/>
    <property type="project" value="UniProtKB-ARBA"/>
</dbReference>
<feature type="binding site" evidence="21">
    <location>
        <position position="666"/>
    </location>
    <ligand>
        <name>ATP</name>
        <dbReference type="ChEBI" id="CHEBI:30616"/>
    </ligand>
</feature>
<feature type="binding site" evidence="21">
    <location>
        <position position="1111"/>
    </location>
    <ligand>
        <name>ATP</name>
        <dbReference type="ChEBI" id="CHEBI:30616"/>
    </ligand>
</feature>
<dbReference type="InterPro" id="IPR032630">
    <property type="entry name" value="P_typ_ATPase_c"/>
</dbReference>
<feature type="transmembrane region" description="Helical" evidence="23">
    <location>
        <begin position="197"/>
        <end position="216"/>
    </location>
</feature>
<dbReference type="InterPro" id="IPR032631">
    <property type="entry name" value="P-type_ATPase_N"/>
</dbReference>
<evidence type="ECO:0000256" key="2">
    <source>
        <dbReference type="ARBA" id="ARBA00004651"/>
    </source>
</evidence>
<dbReference type="Gene3D" id="3.40.1110.10">
    <property type="entry name" value="Calcium-transporting ATPase, cytoplasmic domain N"/>
    <property type="match status" value="1"/>
</dbReference>
<feature type="binding site" evidence="21">
    <location>
        <position position="665"/>
    </location>
    <ligand>
        <name>ATP</name>
        <dbReference type="ChEBI" id="CHEBI:30616"/>
    </ligand>
</feature>
<evidence type="ECO:0000256" key="23">
    <source>
        <dbReference type="RuleBase" id="RU362033"/>
    </source>
</evidence>
<dbReference type="InterPro" id="IPR023298">
    <property type="entry name" value="ATPase_P-typ_TM_dom_sf"/>
</dbReference>
<feature type="binding site" evidence="21">
    <location>
        <position position="1082"/>
    </location>
    <ligand>
        <name>ATP</name>
        <dbReference type="ChEBI" id="CHEBI:30616"/>
    </ligand>
</feature>
<dbReference type="Proteomes" id="UP000761534">
    <property type="component" value="Unassembled WGS sequence"/>
</dbReference>
<feature type="binding site" evidence="22">
    <location>
        <position position="664"/>
    </location>
    <ligand>
        <name>Mg(2+)</name>
        <dbReference type="ChEBI" id="CHEBI:18420"/>
    </ligand>
</feature>
<evidence type="ECO:0000256" key="7">
    <source>
        <dbReference type="ARBA" id="ARBA00022723"/>
    </source>
</evidence>
<evidence type="ECO:0000256" key="16">
    <source>
        <dbReference type="ARBA" id="ARBA00049128"/>
    </source>
</evidence>
<evidence type="ECO:0000256" key="14">
    <source>
        <dbReference type="ARBA" id="ARBA00023136"/>
    </source>
</evidence>
<accession>A0A642UDA7</accession>
<keyword evidence="5" id="KW-1003">Cell membrane</keyword>
<feature type="binding site" evidence="21">
    <location>
        <position position="977"/>
    </location>
    <ligand>
        <name>ATP</name>
        <dbReference type="ChEBI" id="CHEBI:30616"/>
    </ligand>
</feature>
<evidence type="ECO:0000256" key="21">
    <source>
        <dbReference type="PIRSR" id="PIRSR606539-2"/>
    </source>
</evidence>
<evidence type="ECO:0000256" key="12">
    <source>
        <dbReference type="ARBA" id="ARBA00022989"/>
    </source>
</evidence>
<dbReference type="FunFam" id="3.40.1110.10:FF:000035">
    <property type="entry name" value="Phospholipid-transporting ATPase"/>
    <property type="match status" value="1"/>
</dbReference>
<evidence type="ECO:0000256" key="20">
    <source>
        <dbReference type="PIRSR" id="PIRSR606539-1"/>
    </source>
</evidence>
<feature type="compositionally biased region" description="Low complexity" evidence="24">
    <location>
        <begin position="344"/>
        <end position="356"/>
    </location>
</feature>
<feature type="domain" description="P-type ATPase N-terminal" evidence="25">
    <location>
        <begin position="144"/>
        <end position="189"/>
    </location>
</feature>
<dbReference type="SUPFAM" id="SSF81653">
    <property type="entry name" value="Calcium ATPase, transduction domain A"/>
    <property type="match status" value="1"/>
</dbReference>
<evidence type="ECO:0000256" key="9">
    <source>
        <dbReference type="ARBA" id="ARBA00022840"/>
    </source>
</evidence>
<feature type="compositionally biased region" description="Basic and acidic residues" evidence="24">
    <location>
        <begin position="111"/>
        <end position="124"/>
    </location>
</feature>
<evidence type="ECO:0000256" key="17">
    <source>
        <dbReference type="ARBA" id="ARBA00050913"/>
    </source>
</evidence>
<dbReference type="SFLD" id="SFLDG00002">
    <property type="entry name" value="C1.7:_P-type_atpase_like"/>
    <property type="match status" value="1"/>
</dbReference>
<dbReference type="FunFam" id="3.40.50.1000:FF:000001">
    <property type="entry name" value="Phospholipid-transporting ATPase IC"/>
    <property type="match status" value="1"/>
</dbReference>
<feature type="binding site" evidence="22">
    <location>
        <position position="1108"/>
    </location>
    <ligand>
        <name>Mg(2+)</name>
        <dbReference type="ChEBI" id="CHEBI:18420"/>
    </ligand>
</feature>
<feature type="binding site" evidence="22">
    <location>
        <position position="1112"/>
    </location>
    <ligand>
        <name>Mg(2+)</name>
        <dbReference type="ChEBI" id="CHEBI:18420"/>
    </ligand>
</feature>
<evidence type="ECO:0000256" key="18">
    <source>
        <dbReference type="ARBA" id="ARBA00051303"/>
    </source>
</evidence>
<dbReference type="InterPro" id="IPR006539">
    <property type="entry name" value="P-type_ATPase_IV"/>
</dbReference>
<feature type="active site" description="4-aspartylphosphate intermediate" evidence="20">
    <location>
        <position position="664"/>
    </location>
</feature>
<comment type="caution">
    <text evidence="27">The sequence shown here is derived from an EMBL/GenBank/DDBJ whole genome shotgun (WGS) entry which is preliminary data.</text>
</comment>
<keyword evidence="8 21" id="KW-0547">Nucleotide-binding</keyword>
<dbReference type="GO" id="GO:0000287">
    <property type="term" value="F:magnesium ion binding"/>
    <property type="evidence" value="ECO:0007669"/>
    <property type="project" value="UniProtKB-UniRule"/>
</dbReference>
<evidence type="ECO:0000256" key="8">
    <source>
        <dbReference type="ARBA" id="ARBA00022741"/>
    </source>
</evidence>
<feature type="compositionally biased region" description="Basic residues" evidence="24">
    <location>
        <begin position="71"/>
        <end position="93"/>
    </location>
</feature>
<dbReference type="CDD" id="cd02073">
    <property type="entry name" value="P-type_ATPase_APLT_Dnf-like"/>
    <property type="match status" value="1"/>
</dbReference>
<keyword evidence="12 23" id="KW-1133">Transmembrane helix</keyword>
<evidence type="ECO:0000256" key="10">
    <source>
        <dbReference type="ARBA" id="ARBA00022842"/>
    </source>
</evidence>
<dbReference type="GO" id="GO:0090556">
    <property type="term" value="F:phosphatidylserine floppase activity"/>
    <property type="evidence" value="ECO:0007669"/>
    <property type="project" value="RHEA"/>
</dbReference>
<feature type="region of interest" description="Disordered" evidence="24">
    <location>
        <begin position="105"/>
        <end position="124"/>
    </location>
</feature>
<keyword evidence="28" id="KW-1185">Reference proteome</keyword>
<feature type="binding site" evidence="21">
    <location>
        <position position="978"/>
    </location>
    <ligand>
        <name>ATP</name>
        <dbReference type="ChEBI" id="CHEBI:30616"/>
    </ligand>
</feature>
<gene>
    <name evidence="27" type="ORF">TRICI_006809</name>
</gene>
<feature type="binding site" evidence="22">
    <location>
        <position position="666"/>
    </location>
    <ligand>
        <name>Mg(2+)</name>
        <dbReference type="ChEBI" id="CHEBI:18420"/>
    </ligand>
</feature>
<evidence type="ECO:0000259" key="26">
    <source>
        <dbReference type="Pfam" id="PF16212"/>
    </source>
</evidence>
<feature type="binding site" evidence="21">
    <location>
        <position position="1088"/>
    </location>
    <ligand>
        <name>ATP</name>
        <dbReference type="ChEBI" id="CHEBI:30616"/>
    </ligand>
</feature>
<dbReference type="FunFam" id="3.40.50.1000:FF:000108">
    <property type="entry name" value="Phospholipid-transporting ATPase"/>
    <property type="match status" value="1"/>
</dbReference>
<evidence type="ECO:0000256" key="3">
    <source>
        <dbReference type="ARBA" id="ARBA00008109"/>
    </source>
</evidence>
<dbReference type="InterPro" id="IPR044492">
    <property type="entry name" value="P_typ_ATPase_HD_dom"/>
</dbReference>
<dbReference type="InterPro" id="IPR018303">
    <property type="entry name" value="ATPase_P-typ_P_site"/>
</dbReference>
<comment type="catalytic activity">
    <reaction evidence="19">
        <text>a 1,2-diacyl-sn-glycero-3-phosphocholine(out) + ATP + H2O = a 1,2-diacyl-sn-glycero-3-phosphocholine(in) + ADP + phosphate + H(+)</text>
        <dbReference type="Rhea" id="RHEA:38583"/>
        <dbReference type="ChEBI" id="CHEBI:15377"/>
        <dbReference type="ChEBI" id="CHEBI:15378"/>
        <dbReference type="ChEBI" id="CHEBI:30616"/>
        <dbReference type="ChEBI" id="CHEBI:43474"/>
        <dbReference type="ChEBI" id="CHEBI:57643"/>
        <dbReference type="ChEBI" id="CHEBI:456216"/>
    </reaction>
    <physiologicalReaction direction="left-to-right" evidence="19">
        <dbReference type="Rhea" id="RHEA:38584"/>
    </physiologicalReaction>
</comment>
<evidence type="ECO:0000256" key="11">
    <source>
        <dbReference type="ARBA" id="ARBA00022967"/>
    </source>
</evidence>
<dbReference type="PROSITE" id="PS00154">
    <property type="entry name" value="ATPASE_E1_E2"/>
    <property type="match status" value="1"/>
</dbReference>